<comment type="caution">
    <text evidence="1">The sequence shown here is derived from an EMBL/GenBank/DDBJ whole genome shotgun (WGS) entry which is preliminary data.</text>
</comment>
<reference evidence="1 2" key="1">
    <citation type="journal article" date="2023" name="Nucleic Acids Res.">
        <title>The hologenome of Daphnia magna reveals possible DNA methylation and microbiome-mediated evolution of the host genome.</title>
        <authorList>
            <person name="Chaturvedi A."/>
            <person name="Li X."/>
            <person name="Dhandapani V."/>
            <person name="Marshall H."/>
            <person name="Kissane S."/>
            <person name="Cuenca-Cambronero M."/>
            <person name="Asole G."/>
            <person name="Calvet F."/>
            <person name="Ruiz-Romero M."/>
            <person name="Marangio P."/>
            <person name="Guigo R."/>
            <person name="Rago D."/>
            <person name="Mirbahai L."/>
            <person name="Eastwood N."/>
            <person name="Colbourne J.K."/>
            <person name="Zhou J."/>
            <person name="Mallon E."/>
            <person name="Orsini L."/>
        </authorList>
    </citation>
    <scope>NUCLEOTIDE SEQUENCE [LARGE SCALE GENOMIC DNA]</scope>
    <source>
        <strain evidence="1">LRV0_1</strain>
    </source>
</reference>
<evidence type="ECO:0000313" key="2">
    <source>
        <dbReference type="Proteomes" id="UP001234178"/>
    </source>
</evidence>
<evidence type="ECO:0000313" key="1">
    <source>
        <dbReference type="EMBL" id="KAK4023816.1"/>
    </source>
</evidence>
<dbReference type="Proteomes" id="UP001234178">
    <property type="component" value="Unassembled WGS sequence"/>
</dbReference>
<proteinExistence type="predicted"/>
<gene>
    <name evidence="1" type="ORF">OUZ56_009215</name>
</gene>
<accession>A0ABR0AFD9</accession>
<dbReference type="EMBL" id="JAOYFB010000037">
    <property type="protein sequence ID" value="KAK4023816.1"/>
    <property type="molecule type" value="Genomic_DNA"/>
</dbReference>
<sequence>MHDFHSKLNDNYENQFKIHDFHSKLNDNYENQFKMHDFHSKLNDNYENQKTEDKGCCVNSICVQ</sequence>
<organism evidence="1 2">
    <name type="scientific">Daphnia magna</name>
    <dbReference type="NCBI Taxonomy" id="35525"/>
    <lineage>
        <taxon>Eukaryota</taxon>
        <taxon>Metazoa</taxon>
        <taxon>Ecdysozoa</taxon>
        <taxon>Arthropoda</taxon>
        <taxon>Crustacea</taxon>
        <taxon>Branchiopoda</taxon>
        <taxon>Diplostraca</taxon>
        <taxon>Cladocera</taxon>
        <taxon>Anomopoda</taxon>
        <taxon>Daphniidae</taxon>
        <taxon>Daphnia</taxon>
    </lineage>
</organism>
<name>A0ABR0AFD9_9CRUS</name>
<keyword evidence="2" id="KW-1185">Reference proteome</keyword>
<protein>
    <submittedName>
        <fullName evidence="1">Uncharacterized protein</fullName>
    </submittedName>
</protein>